<reference evidence="2" key="1">
    <citation type="submission" date="2019-05" db="EMBL/GenBank/DDBJ databases">
        <title>Whole genome sequencing of Pseudanabaena catenata USMAC16.</title>
        <authorList>
            <person name="Khan Z."/>
            <person name="Omar W.M."/>
            <person name="Convey P."/>
            <person name="Merican F."/>
            <person name="Najimudin N."/>
        </authorList>
    </citation>
    <scope>NUCLEOTIDE SEQUENCE</scope>
    <source>
        <strain evidence="2">USMAC16</strain>
    </source>
</reference>
<protein>
    <submittedName>
        <fullName evidence="2">Uncharacterized protein</fullName>
    </submittedName>
</protein>
<dbReference type="EMBL" id="VBTY01000233">
    <property type="protein sequence ID" value="MDG3496822.1"/>
    <property type="molecule type" value="Genomic_DNA"/>
</dbReference>
<accession>A0A9X4MCZ2</accession>
<evidence type="ECO:0000313" key="2">
    <source>
        <dbReference type="EMBL" id="MDG3496822.1"/>
    </source>
</evidence>
<dbReference type="RefSeq" id="WP_277909284.1">
    <property type="nucleotide sequence ID" value="NZ_VBTY01000233.1"/>
</dbReference>
<keyword evidence="1" id="KW-0812">Transmembrane</keyword>
<evidence type="ECO:0000313" key="3">
    <source>
        <dbReference type="Proteomes" id="UP001152872"/>
    </source>
</evidence>
<name>A0A9X4MCZ2_9CYAN</name>
<dbReference type="AlphaFoldDB" id="A0A9X4MCZ2"/>
<gene>
    <name evidence="2" type="ORF">FEV09_19975</name>
</gene>
<keyword evidence="1" id="KW-1133">Transmembrane helix</keyword>
<sequence>MSLDDRACTYIIWTVKLDLGVLTLVVIYGLVTVIHTKRIAPKT</sequence>
<comment type="caution">
    <text evidence="2">The sequence shown here is derived from an EMBL/GenBank/DDBJ whole genome shotgun (WGS) entry which is preliminary data.</text>
</comment>
<evidence type="ECO:0000256" key="1">
    <source>
        <dbReference type="SAM" id="Phobius"/>
    </source>
</evidence>
<keyword evidence="1" id="KW-0472">Membrane</keyword>
<feature type="transmembrane region" description="Helical" evidence="1">
    <location>
        <begin position="12"/>
        <end position="34"/>
    </location>
</feature>
<organism evidence="2 3">
    <name type="scientific">Pseudanabaena catenata USMAC16</name>
    <dbReference type="NCBI Taxonomy" id="1855837"/>
    <lineage>
        <taxon>Bacteria</taxon>
        <taxon>Bacillati</taxon>
        <taxon>Cyanobacteriota</taxon>
        <taxon>Cyanophyceae</taxon>
        <taxon>Pseudanabaenales</taxon>
        <taxon>Pseudanabaenaceae</taxon>
        <taxon>Pseudanabaena</taxon>
    </lineage>
</organism>
<keyword evidence="3" id="KW-1185">Reference proteome</keyword>
<proteinExistence type="predicted"/>
<dbReference type="Proteomes" id="UP001152872">
    <property type="component" value="Unassembled WGS sequence"/>
</dbReference>